<evidence type="ECO:0008006" key="6">
    <source>
        <dbReference type="Google" id="ProtNLM"/>
    </source>
</evidence>
<feature type="compositionally biased region" description="Low complexity" evidence="1">
    <location>
        <begin position="156"/>
        <end position="187"/>
    </location>
</feature>
<evidence type="ECO:0000256" key="1">
    <source>
        <dbReference type="SAM" id="MobiDB-lite"/>
    </source>
</evidence>
<keyword evidence="5" id="KW-1185">Reference proteome</keyword>
<feature type="compositionally biased region" description="Polar residues" evidence="1">
    <location>
        <begin position="340"/>
        <end position="375"/>
    </location>
</feature>
<feature type="chain" id="PRO_5040171379" description="Mid2 domain-containing protein" evidence="3">
    <location>
        <begin position="23"/>
        <end position="460"/>
    </location>
</feature>
<feature type="compositionally biased region" description="Low complexity" evidence="1">
    <location>
        <begin position="238"/>
        <end position="250"/>
    </location>
</feature>
<feature type="compositionally biased region" description="Basic and acidic residues" evidence="1">
    <location>
        <begin position="320"/>
        <end position="334"/>
    </location>
</feature>
<gene>
    <name evidence="4" type="ORF">F5Z01DRAFT_450773</name>
</gene>
<organism evidence="4 5">
    <name type="scientific">Emericellopsis atlantica</name>
    <dbReference type="NCBI Taxonomy" id="2614577"/>
    <lineage>
        <taxon>Eukaryota</taxon>
        <taxon>Fungi</taxon>
        <taxon>Dikarya</taxon>
        <taxon>Ascomycota</taxon>
        <taxon>Pezizomycotina</taxon>
        <taxon>Sordariomycetes</taxon>
        <taxon>Hypocreomycetidae</taxon>
        <taxon>Hypocreales</taxon>
        <taxon>Bionectriaceae</taxon>
        <taxon>Emericellopsis</taxon>
    </lineage>
</organism>
<keyword evidence="2" id="KW-0472">Membrane</keyword>
<keyword evidence="2" id="KW-0812">Transmembrane</keyword>
<comment type="caution">
    <text evidence="4">The sequence shown here is derived from an EMBL/GenBank/DDBJ whole genome shotgun (WGS) entry which is preliminary data.</text>
</comment>
<accession>A0A9P7ZS41</accession>
<keyword evidence="3" id="KW-0732">Signal</keyword>
<feature type="region of interest" description="Disordered" evidence="1">
    <location>
        <begin position="135"/>
        <end position="201"/>
    </location>
</feature>
<dbReference type="OrthoDB" id="5338512at2759"/>
<evidence type="ECO:0000256" key="3">
    <source>
        <dbReference type="SAM" id="SignalP"/>
    </source>
</evidence>
<protein>
    <recommendedName>
        <fullName evidence="6">Mid2 domain-containing protein</fullName>
    </recommendedName>
</protein>
<feature type="compositionally biased region" description="Basic and acidic residues" evidence="1">
    <location>
        <begin position="135"/>
        <end position="155"/>
    </location>
</feature>
<reference evidence="4" key="1">
    <citation type="journal article" date="2021" name="IMA Fungus">
        <title>Genomic characterization of three marine fungi, including Emericellopsis atlantica sp. nov. with signatures of a generalist lifestyle and marine biomass degradation.</title>
        <authorList>
            <person name="Hagestad O.C."/>
            <person name="Hou L."/>
            <person name="Andersen J.H."/>
            <person name="Hansen E.H."/>
            <person name="Altermark B."/>
            <person name="Li C."/>
            <person name="Kuhnert E."/>
            <person name="Cox R.J."/>
            <person name="Crous P.W."/>
            <person name="Spatafora J.W."/>
            <person name="Lail K."/>
            <person name="Amirebrahimi M."/>
            <person name="Lipzen A."/>
            <person name="Pangilinan J."/>
            <person name="Andreopoulos W."/>
            <person name="Hayes R.D."/>
            <person name="Ng V."/>
            <person name="Grigoriev I.V."/>
            <person name="Jackson S.A."/>
            <person name="Sutton T.D.S."/>
            <person name="Dobson A.D.W."/>
            <person name="Rama T."/>
        </authorList>
    </citation>
    <scope>NUCLEOTIDE SEQUENCE</scope>
    <source>
        <strain evidence="4">TS7</strain>
    </source>
</reference>
<feature type="compositionally biased region" description="Polar residues" evidence="1">
    <location>
        <begin position="263"/>
        <end position="274"/>
    </location>
</feature>
<feature type="region of interest" description="Disordered" evidence="1">
    <location>
        <begin position="233"/>
        <end position="278"/>
    </location>
</feature>
<evidence type="ECO:0000313" key="5">
    <source>
        <dbReference type="Proteomes" id="UP000887229"/>
    </source>
</evidence>
<sequence length="460" mass="49317">MLRPSTPSVGLLLLTLITSTTSSAIPGASLFARQQSCSADGFESCGNDFPDYFCCQENTKCLSLAGGTTALCCPEGSNCEGMAPITCNLSGQDAEKDFRIPLKTTVFDVPLEKCGDNHCCPYGFSCEKGDDGNECRMNKDQSEKPKKKQQDDDKSSSTTTGATSPTADPTSEPTDTKTASSKPTSTSDEAEEGNDKKDGGPDITAIVGGVVGACGILVILAVILFICVRRNAKRNRKPSPSASKPAMAASTLAAPSSKGGHSRQPSNMSTTQPINPRFISYPKRDSFEDIPICTPRKAPRVDGLGLLGRSVSGRSLTNPHHRDDHHHQERRHDSIPNAFATGSPTPSISDTLPRTPSNASTASKPIRTGTVSSSKLAPIRSMRPTASRHLHPETARHIMLTTPNHSTESINVFTDPRFVVQDASAEDRRTRFSDLMHQADLEGVGSERSYVPTTRTPKRI</sequence>
<evidence type="ECO:0000313" key="4">
    <source>
        <dbReference type="EMBL" id="KAG9257081.1"/>
    </source>
</evidence>
<dbReference type="CDD" id="cd12087">
    <property type="entry name" value="TM_EGFR-like"/>
    <property type="match status" value="1"/>
</dbReference>
<feature type="signal peptide" evidence="3">
    <location>
        <begin position="1"/>
        <end position="22"/>
    </location>
</feature>
<dbReference type="AlphaFoldDB" id="A0A9P7ZS41"/>
<dbReference type="Proteomes" id="UP000887229">
    <property type="component" value="Unassembled WGS sequence"/>
</dbReference>
<feature type="transmembrane region" description="Helical" evidence="2">
    <location>
        <begin position="205"/>
        <end position="228"/>
    </location>
</feature>
<dbReference type="GeneID" id="70290741"/>
<proteinExistence type="predicted"/>
<evidence type="ECO:0000256" key="2">
    <source>
        <dbReference type="SAM" id="Phobius"/>
    </source>
</evidence>
<name>A0A9P7ZS41_9HYPO</name>
<dbReference type="EMBL" id="MU251246">
    <property type="protein sequence ID" value="KAG9257081.1"/>
    <property type="molecule type" value="Genomic_DNA"/>
</dbReference>
<keyword evidence="2" id="KW-1133">Transmembrane helix</keyword>
<feature type="region of interest" description="Disordered" evidence="1">
    <location>
        <begin position="309"/>
        <end position="387"/>
    </location>
</feature>
<dbReference type="RefSeq" id="XP_046121005.1">
    <property type="nucleotide sequence ID" value="XM_046259838.1"/>
</dbReference>